<evidence type="ECO:0000313" key="1">
    <source>
        <dbReference type="EMBL" id="KAG0416567.1"/>
    </source>
</evidence>
<dbReference type="Proteomes" id="UP000805193">
    <property type="component" value="Unassembled WGS sequence"/>
</dbReference>
<reference evidence="1 2" key="1">
    <citation type="journal article" date="2020" name="Cell">
        <title>Large-Scale Comparative Analyses of Tick Genomes Elucidate Their Genetic Diversity and Vector Capacities.</title>
        <authorList>
            <consortium name="Tick Genome and Microbiome Consortium (TIGMIC)"/>
            <person name="Jia N."/>
            <person name="Wang J."/>
            <person name="Shi W."/>
            <person name="Du L."/>
            <person name="Sun Y."/>
            <person name="Zhan W."/>
            <person name="Jiang J.F."/>
            <person name="Wang Q."/>
            <person name="Zhang B."/>
            <person name="Ji P."/>
            <person name="Bell-Sakyi L."/>
            <person name="Cui X.M."/>
            <person name="Yuan T.T."/>
            <person name="Jiang B.G."/>
            <person name="Yang W.F."/>
            <person name="Lam T.T."/>
            <person name="Chang Q.C."/>
            <person name="Ding S.J."/>
            <person name="Wang X.J."/>
            <person name="Zhu J.G."/>
            <person name="Ruan X.D."/>
            <person name="Zhao L."/>
            <person name="Wei J.T."/>
            <person name="Ye R.Z."/>
            <person name="Que T.C."/>
            <person name="Du C.H."/>
            <person name="Zhou Y.H."/>
            <person name="Cheng J.X."/>
            <person name="Dai P.F."/>
            <person name="Guo W.B."/>
            <person name="Han X.H."/>
            <person name="Huang E.J."/>
            <person name="Li L.F."/>
            <person name="Wei W."/>
            <person name="Gao Y.C."/>
            <person name="Liu J.Z."/>
            <person name="Shao H.Z."/>
            <person name="Wang X."/>
            <person name="Wang C.C."/>
            <person name="Yang T.C."/>
            <person name="Huo Q.B."/>
            <person name="Li W."/>
            <person name="Chen H.Y."/>
            <person name="Chen S.E."/>
            <person name="Zhou L.G."/>
            <person name="Ni X.B."/>
            <person name="Tian J.H."/>
            <person name="Sheng Y."/>
            <person name="Liu T."/>
            <person name="Pan Y.S."/>
            <person name="Xia L.Y."/>
            <person name="Li J."/>
            <person name="Zhao F."/>
            <person name="Cao W.C."/>
        </authorList>
    </citation>
    <scope>NUCLEOTIDE SEQUENCE [LARGE SCALE GENOMIC DNA]</scope>
    <source>
        <strain evidence="1">Iper-2018</strain>
    </source>
</reference>
<organism evidence="1 2">
    <name type="scientific">Ixodes persulcatus</name>
    <name type="common">Taiga tick</name>
    <dbReference type="NCBI Taxonomy" id="34615"/>
    <lineage>
        <taxon>Eukaryota</taxon>
        <taxon>Metazoa</taxon>
        <taxon>Ecdysozoa</taxon>
        <taxon>Arthropoda</taxon>
        <taxon>Chelicerata</taxon>
        <taxon>Arachnida</taxon>
        <taxon>Acari</taxon>
        <taxon>Parasitiformes</taxon>
        <taxon>Ixodida</taxon>
        <taxon>Ixodoidea</taxon>
        <taxon>Ixodidae</taxon>
        <taxon>Ixodinae</taxon>
        <taxon>Ixodes</taxon>
    </lineage>
</organism>
<keyword evidence="2" id="KW-1185">Reference proteome</keyword>
<gene>
    <name evidence="1" type="ORF">HPB47_006328</name>
</gene>
<protein>
    <submittedName>
        <fullName evidence="1">Uncharacterized protein</fullName>
    </submittedName>
</protein>
<dbReference type="EMBL" id="JABSTQ010010942">
    <property type="protein sequence ID" value="KAG0416567.1"/>
    <property type="molecule type" value="Genomic_DNA"/>
</dbReference>
<proteinExistence type="predicted"/>
<comment type="caution">
    <text evidence="1">The sequence shown here is derived from an EMBL/GenBank/DDBJ whole genome shotgun (WGS) entry which is preliminary data.</text>
</comment>
<sequence length="361" mass="40406">MDTQTLLAATDRLTKITSTHGSPSHLLNMTALNAYYDYLPLFEKPFVEDLLEALSEKFNTRKRLFGSQLTVSREDMETSMIEVNAFYAAMFHTIVIKTGLIQPPLIDLSLPDVVSYGGLGRMIGHELDAWEREFHSRLDCLSTQINEAANSRTLGNNTLDESFADSAGMEKAILAYKTLPKGPTHFGYTQDQMFFEPEETRHARRDRHPTEGKETWHASGLERRQREGVEYLHLLAASADRVESPIDSRVTGAKTDVSRAQLTHWTREQRHSDVCARQQSIRRRIFGFAFVANEVAPPPGPLLNMTAPPGSADAFPSFTFPGNPFTRKSRASAQMCAPKAGQASFWLNPPTSAERPFSDPD</sequence>
<name>A0AC60PBJ5_IXOPE</name>
<accession>A0AC60PBJ5</accession>
<evidence type="ECO:0000313" key="2">
    <source>
        <dbReference type="Proteomes" id="UP000805193"/>
    </source>
</evidence>